<organism evidence="1 2">
    <name type="scientific">Bacteroides uniformis</name>
    <dbReference type="NCBI Taxonomy" id="820"/>
    <lineage>
        <taxon>Bacteria</taxon>
        <taxon>Pseudomonadati</taxon>
        <taxon>Bacteroidota</taxon>
        <taxon>Bacteroidia</taxon>
        <taxon>Bacteroidales</taxon>
        <taxon>Bacteroidaceae</taxon>
        <taxon>Bacteroides</taxon>
    </lineage>
</organism>
<accession>A0A3E4XL23</accession>
<proteinExistence type="predicted"/>
<dbReference type="RefSeq" id="WP_117749373.1">
    <property type="nucleotide sequence ID" value="NZ_QSTL01000008.1"/>
</dbReference>
<dbReference type="Proteomes" id="UP000261295">
    <property type="component" value="Unassembled WGS sequence"/>
</dbReference>
<gene>
    <name evidence="1" type="ORF">DXC07_10535</name>
</gene>
<evidence type="ECO:0000313" key="2">
    <source>
        <dbReference type="Proteomes" id="UP000261295"/>
    </source>
</evidence>
<evidence type="ECO:0000313" key="1">
    <source>
        <dbReference type="EMBL" id="RGM55559.1"/>
    </source>
</evidence>
<name>A0A3E4XL23_BACUN</name>
<dbReference type="AlphaFoldDB" id="A0A3E4XL23"/>
<dbReference type="EMBL" id="QSTL01000008">
    <property type="protein sequence ID" value="RGM55559.1"/>
    <property type="molecule type" value="Genomic_DNA"/>
</dbReference>
<comment type="caution">
    <text evidence="1">The sequence shown here is derived from an EMBL/GenBank/DDBJ whole genome shotgun (WGS) entry which is preliminary data.</text>
</comment>
<protein>
    <submittedName>
        <fullName evidence="1">Uncharacterized protein</fullName>
    </submittedName>
</protein>
<sequence>MNNEIIMAEAIQSLDFSELDAMMNGCDEAVVILGINYFTRRLSKMVLSYNSRDVSFEEVVCGAGQIVKYSNFAITRAFVYKIDREKHVRHLDYIRFNSIYLKDMPGFVPGKYTHDCRCKKKAL</sequence>
<reference evidence="1 2" key="1">
    <citation type="submission" date="2018-08" db="EMBL/GenBank/DDBJ databases">
        <title>A genome reference for cultivated species of the human gut microbiota.</title>
        <authorList>
            <person name="Zou Y."/>
            <person name="Xue W."/>
            <person name="Luo G."/>
        </authorList>
    </citation>
    <scope>NUCLEOTIDE SEQUENCE [LARGE SCALE GENOMIC DNA]</scope>
    <source>
        <strain evidence="1 2">OM07-9</strain>
    </source>
</reference>